<reference evidence="1 2" key="1">
    <citation type="submission" date="2019-05" db="EMBL/GenBank/DDBJ databases">
        <title>Another draft genome of Portunus trituberculatus and its Hox gene families provides insights of decapod evolution.</title>
        <authorList>
            <person name="Jeong J.-H."/>
            <person name="Song I."/>
            <person name="Kim S."/>
            <person name="Choi T."/>
            <person name="Kim D."/>
            <person name="Ryu S."/>
            <person name="Kim W."/>
        </authorList>
    </citation>
    <scope>NUCLEOTIDE SEQUENCE [LARGE SCALE GENOMIC DNA]</scope>
    <source>
        <tissue evidence="1">Muscle</tissue>
    </source>
</reference>
<accession>A0A5B7E7Y0</accession>
<comment type="caution">
    <text evidence="1">The sequence shown here is derived from an EMBL/GenBank/DDBJ whole genome shotgun (WGS) entry which is preliminary data.</text>
</comment>
<proteinExistence type="predicted"/>
<organism evidence="1 2">
    <name type="scientific">Portunus trituberculatus</name>
    <name type="common">Swimming crab</name>
    <name type="synonym">Neptunus trituberculatus</name>
    <dbReference type="NCBI Taxonomy" id="210409"/>
    <lineage>
        <taxon>Eukaryota</taxon>
        <taxon>Metazoa</taxon>
        <taxon>Ecdysozoa</taxon>
        <taxon>Arthropoda</taxon>
        <taxon>Crustacea</taxon>
        <taxon>Multicrustacea</taxon>
        <taxon>Malacostraca</taxon>
        <taxon>Eumalacostraca</taxon>
        <taxon>Eucarida</taxon>
        <taxon>Decapoda</taxon>
        <taxon>Pleocyemata</taxon>
        <taxon>Brachyura</taxon>
        <taxon>Eubrachyura</taxon>
        <taxon>Portunoidea</taxon>
        <taxon>Portunidae</taxon>
        <taxon>Portuninae</taxon>
        <taxon>Portunus</taxon>
    </lineage>
</organism>
<evidence type="ECO:0000313" key="2">
    <source>
        <dbReference type="Proteomes" id="UP000324222"/>
    </source>
</evidence>
<protein>
    <submittedName>
        <fullName evidence="1">Uncharacterized protein</fullName>
    </submittedName>
</protein>
<sequence>MEIRLHELAETGGYDLHFGTESTLRKELDMKLNWSTLYQSQLTPGTQRTARANREVERIPQQHFPLHKTHSLLEGVSPEVRLMVTLPQADKQSSR</sequence>
<evidence type="ECO:0000313" key="1">
    <source>
        <dbReference type="EMBL" id="MPC30161.1"/>
    </source>
</evidence>
<name>A0A5B7E7Y0_PORTR</name>
<dbReference type="EMBL" id="VSRR010002204">
    <property type="protein sequence ID" value="MPC30161.1"/>
    <property type="molecule type" value="Genomic_DNA"/>
</dbReference>
<dbReference type="AlphaFoldDB" id="A0A5B7E7Y0"/>
<dbReference type="Proteomes" id="UP000324222">
    <property type="component" value="Unassembled WGS sequence"/>
</dbReference>
<gene>
    <name evidence="1" type="ORF">E2C01_023420</name>
</gene>
<keyword evidence="2" id="KW-1185">Reference proteome</keyword>